<dbReference type="Proteomes" id="UP000555552">
    <property type="component" value="Unassembled WGS sequence"/>
</dbReference>
<dbReference type="RefSeq" id="WP_171204484.1">
    <property type="nucleotide sequence ID" value="NZ_JABEMA010000510.1"/>
</dbReference>
<feature type="transmembrane region" description="Helical" evidence="7">
    <location>
        <begin position="26"/>
        <end position="44"/>
    </location>
</feature>
<evidence type="ECO:0000256" key="5">
    <source>
        <dbReference type="ARBA" id="ARBA00023136"/>
    </source>
</evidence>
<keyword evidence="2" id="KW-1003">Cell membrane</keyword>
<dbReference type="InterPro" id="IPR050250">
    <property type="entry name" value="Macrolide_Exporter_MacB"/>
</dbReference>
<evidence type="ECO:0000256" key="2">
    <source>
        <dbReference type="ARBA" id="ARBA00022475"/>
    </source>
</evidence>
<keyword evidence="3 7" id="KW-0812">Transmembrane</keyword>
<evidence type="ECO:0000313" key="10">
    <source>
        <dbReference type="Proteomes" id="UP000555552"/>
    </source>
</evidence>
<keyword evidence="10" id="KW-1185">Reference proteome</keyword>
<dbReference type="PANTHER" id="PTHR30572:SF4">
    <property type="entry name" value="ABC TRANSPORTER PERMEASE YTRF"/>
    <property type="match status" value="1"/>
</dbReference>
<evidence type="ECO:0000256" key="7">
    <source>
        <dbReference type="SAM" id="Phobius"/>
    </source>
</evidence>
<dbReference type="EMBL" id="JABEMA010000510">
    <property type="protein sequence ID" value="NNH24780.1"/>
    <property type="molecule type" value="Genomic_DNA"/>
</dbReference>
<comment type="caution">
    <text evidence="9">The sequence shown here is derived from an EMBL/GenBank/DDBJ whole genome shotgun (WGS) entry which is preliminary data.</text>
</comment>
<dbReference type="Pfam" id="PF02687">
    <property type="entry name" value="FtsX"/>
    <property type="match status" value="1"/>
</dbReference>
<feature type="transmembrane region" description="Helical" evidence="7">
    <location>
        <begin position="300"/>
        <end position="329"/>
    </location>
</feature>
<evidence type="ECO:0000256" key="1">
    <source>
        <dbReference type="ARBA" id="ARBA00004651"/>
    </source>
</evidence>
<reference evidence="9 10" key="1">
    <citation type="submission" date="2020-05" db="EMBL/GenBank/DDBJ databases">
        <title>MicrobeNet Type strains.</title>
        <authorList>
            <person name="Nicholson A.C."/>
        </authorList>
    </citation>
    <scope>NUCLEOTIDE SEQUENCE [LARGE SCALE GENOMIC DNA]</scope>
    <source>
        <strain evidence="9 10">JCM 14547</strain>
    </source>
</reference>
<feature type="domain" description="ABC3 transporter permease C-terminal" evidence="8">
    <location>
        <begin position="308"/>
        <end position="424"/>
    </location>
</feature>
<dbReference type="InterPro" id="IPR003838">
    <property type="entry name" value="ABC3_permease_C"/>
</dbReference>
<organism evidence="9 10">
    <name type="scientific">Pseudokineococcus marinus</name>
    <dbReference type="NCBI Taxonomy" id="351215"/>
    <lineage>
        <taxon>Bacteria</taxon>
        <taxon>Bacillati</taxon>
        <taxon>Actinomycetota</taxon>
        <taxon>Actinomycetes</taxon>
        <taxon>Kineosporiales</taxon>
        <taxon>Kineosporiaceae</taxon>
        <taxon>Pseudokineococcus</taxon>
    </lineage>
</organism>
<dbReference type="GO" id="GO:0005886">
    <property type="term" value="C:plasma membrane"/>
    <property type="evidence" value="ECO:0007669"/>
    <property type="project" value="UniProtKB-SubCell"/>
</dbReference>
<keyword evidence="5 7" id="KW-0472">Membrane</keyword>
<accession>A0A849BNK3</accession>
<sequence length="431" mass="42412">VRLVAGLLLAVPGAAALTWASLRGELLLGLAAGVPTFLGVVLLCQRGVPAAVGLVGRLLARVGGVPGRLAARNSVRVPRRTAATATALLVGVTLVSTFVVGAASVRATTTTELEAQYPADVQVVDAGYFDGPGLPEDLLPAVAGTPGVTGAAAVRGALVDLGDVTEQPLLGLPADVDGVVRSSTAGAPAAGEVRVGPGYAEVNGLADGDVLTATGPTGTADLVVRVGGRNDLPVVAEAELERLAAAAPVAEVWAAVADPEGRGAGETVDALTTTVSAAAPDSYVAGAVLVRQGLDQVLDVLLLVVTALLGVAVVIALVGVGNTLALSVVERRQELGLLRALGQPARDVRRTLLWEAGLVAGVASVLGVGLGVAFGLAGTSAALASAAPVVLDVPWLQVAAVVAVATLAGMVASLLPARRAAAVPPVAAMAG</sequence>
<protein>
    <submittedName>
        <fullName evidence="9">ABC transporter permease</fullName>
    </submittedName>
</protein>
<proteinExistence type="inferred from homology"/>
<feature type="transmembrane region" description="Helical" evidence="7">
    <location>
        <begin position="82"/>
        <end position="103"/>
    </location>
</feature>
<gene>
    <name evidence="9" type="ORF">HLB09_17130</name>
</gene>
<comment type="similarity">
    <text evidence="6">Belongs to the ABC-4 integral membrane protein family.</text>
</comment>
<dbReference type="PANTHER" id="PTHR30572">
    <property type="entry name" value="MEMBRANE COMPONENT OF TRANSPORTER-RELATED"/>
    <property type="match status" value="1"/>
</dbReference>
<evidence type="ECO:0000313" key="9">
    <source>
        <dbReference type="EMBL" id="NNH24780.1"/>
    </source>
</evidence>
<comment type="subcellular location">
    <subcellularLocation>
        <location evidence="1">Cell membrane</location>
        <topology evidence="1">Multi-pass membrane protein</topology>
    </subcellularLocation>
</comment>
<keyword evidence="4 7" id="KW-1133">Transmembrane helix</keyword>
<evidence type="ECO:0000256" key="4">
    <source>
        <dbReference type="ARBA" id="ARBA00022989"/>
    </source>
</evidence>
<feature type="transmembrane region" description="Helical" evidence="7">
    <location>
        <begin position="395"/>
        <end position="415"/>
    </location>
</feature>
<dbReference type="AlphaFoldDB" id="A0A849BNK3"/>
<evidence type="ECO:0000256" key="6">
    <source>
        <dbReference type="ARBA" id="ARBA00038076"/>
    </source>
</evidence>
<name>A0A849BNK3_9ACTN</name>
<evidence type="ECO:0000259" key="8">
    <source>
        <dbReference type="Pfam" id="PF02687"/>
    </source>
</evidence>
<feature type="non-terminal residue" evidence="9">
    <location>
        <position position="1"/>
    </location>
</feature>
<dbReference type="GO" id="GO:0022857">
    <property type="term" value="F:transmembrane transporter activity"/>
    <property type="evidence" value="ECO:0007669"/>
    <property type="project" value="TreeGrafter"/>
</dbReference>
<feature type="transmembrane region" description="Helical" evidence="7">
    <location>
        <begin position="352"/>
        <end position="375"/>
    </location>
</feature>
<evidence type="ECO:0000256" key="3">
    <source>
        <dbReference type="ARBA" id="ARBA00022692"/>
    </source>
</evidence>